<reference evidence="3" key="1">
    <citation type="journal article" date="2018" name="Nat. Microbiol.">
        <title>Leveraging single-cell genomics to expand the fungal tree of life.</title>
        <authorList>
            <person name="Ahrendt S.R."/>
            <person name="Quandt C.A."/>
            <person name="Ciobanu D."/>
            <person name="Clum A."/>
            <person name="Salamov A."/>
            <person name="Andreopoulos B."/>
            <person name="Cheng J.F."/>
            <person name="Woyke T."/>
            <person name="Pelin A."/>
            <person name="Henrissat B."/>
            <person name="Reynolds N.K."/>
            <person name="Benny G.L."/>
            <person name="Smith M.E."/>
            <person name="James T.Y."/>
            <person name="Grigoriev I.V."/>
        </authorList>
    </citation>
    <scope>NUCLEOTIDE SEQUENCE [LARGE SCALE GENOMIC DNA]</scope>
    <source>
        <strain evidence="3">RSA 468</strain>
    </source>
</reference>
<sequence>MKTTALLASFFVAALAGVQAGPTVATQTWSVSELEALGPHGHNPIIEKLKTAGSDDAESKGTVASHFYQREQLGIQSPRHWKYSAALLILMDNCIAAFQLQQGPSPALDLVANPAGDQSADSIERVYFQILEGPAEAGGRHCVPTQIHGAAQGGPYHIQSFRSDSSDSIDGLLLQYIQENPLIQTTNADGTSSAKL</sequence>
<keyword evidence="1" id="KW-0732">Signal</keyword>
<feature type="signal peptide" evidence="1">
    <location>
        <begin position="1"/>
        <end position="20"/>
    </location>
</feature>
<name>A0A4Q0A1T0_9FUNG</name>
<dbReference type="EMBL" id="ML002229">
    <property type="protein sequence ID" value="RKP40043.1"/>
    <property type="molecule type" value="Genomic_DNA"/>
</dbReference>
<protein>
    <submittedName>
        <fullName evidence="2">Uncharacterized protein</fullName>
    </submittedName>
</protein>
<dbReference type="Proteomes" id="UP000268162">
    <property type="component" value="Unassembled WGS sequence"/>
</dbReference>
<organism evidence="2 3">
    <name type="scientific">Dimargaris cristalligena</name>
    <dbReference type="NCBI Taxonomy" id="215637"/>
    <lineage>
        <taxon>Eukaryota</taxon>
        <taxon>Fungi</taxon>
        <taxon>Fungi incertae sedis</taxon>
        <taxon>Zoopagomycota</taxon>
        <taxon>Kickxellomycotina</taxon>
        <taxon>Dimargaritomycetes</taxon>
        <taxon>Dimargaritales</taxon>
        <taxon>Dimargaritaceae</taxon>
        <taxon>Dimargaris</taxon>
    </lineage>
</organism>
<feature type="chain" id="PRO_5020294947" evidence="1">
    <location>
        <begin position="21"/>
        <end position="196"/>
    </location>
</feature>
<evidence type="ECO:0000313" key="3">
    <source>
        <dbReference type="Proteomes" id="UP000268162"/>
    </source>
</evidence>
<evidence type="ECO:0000256" key="1">
    <source>
        <dbReference type="SAM" id="SignalP"/>
    </source>
</evidence>
<gene>
    <name evidence="2" type="ORF">BJ085DRAFT_27204</name>
</gene>
<keyword evidence="3" id="KW-1185">Reference proteome</keyword>
<dbReference type="AlphaFoldDB" id="A0A4Q0A1T0"/>
<accession>A0A4Q0A1T0</accession>
<proteinExistence type="predicted"/>
<evidence type="ECO:0000313" key="2">
    <source>
        <dbReference type="EMBL" id="RKP40043.1"/>
    </source>
</evidence>